<evidence type="ECO:0000256" key="3">
    <source>
        <dbReference type="ARBA" id="ARBA00035643"/>
    </source>
</evidence>
<keyword evidence="1" id="KW-0304">Gas vesicle</keyword>
<dbReference type="OrthoDB" id="146444at2"/>
<evidence type="ECO:0000313" key="4">
    <source>
        <dbReference type="EMBL" id="RAP75186.1"/>
    </source>
</evidence>
<comment type="caution">
    <text evidence="4">The sequence shown here is derived from an EMBL/GenBank/DDBJ whole genome shotgun (WGS) entry which is preliminary data.</text>
</comment>
<accession>A0A328U5J5</accession>
<reference evidence="4 5" key="1">
    <citation type="submission" date="2018-06" db="EMBL/GenBank/DDBJ databases">
        <title>Paenibacillus montanisoli sp. nov., isolated from mountain area soil.</title>
        <authorList>
            <person name="Wu M."/>
        </authorList>
    </citation>
    <scope>NUCLEOTIDE SEQUENCE [LARGE SCALE GENOMIC DNA]</scope>
    <source>
        <strain evidence="4 5">RA17</strain>
    </source>
</reference>
<protein>
    <recommendedName>
        <fullName evidence="6">Gas vesicle protein GvpL</fullName>
    </recommendedName>
</protein>
<evidence type="ECO:0008006" key="6">
    <source>
        <dbReference type="Google" id="ProtNLM"/>
    </source>
</evidence>
<name>A0A328U5J5_9BACL</name>
<dbReference type="InterPro" id="IPR009430">
    <property type="entry name" value="GvpL/GvpF"/>
</dbReference>
<gene>
    <name evidence="4" type="ORF">DL346_17555</name>
</gene>
<sequence length="295" mass="34089">MSRKKRSCCAATPSPKRVSKPLCTRSQKRRIDMIKELLYVYGLIPAHEIDPANEVACRMKRHGDIIAVLEAVDPQVFSQQSIQRYVEDPNWVKEKAVGHHNVLAMLQQRHTVIPLKFCTIYESEQSLEAMLIRHYDEITDLFAALRGKEEWSLKVYCDKEELKTHVMQSSLELAKLSADLSGLSPGKQFLMKKQLNASLERETENAMKRICLEAHESLSSSTLQQIEKKVWERKVTGRKEEMIWNSMYLTDRQRVDSFLQLVKQFGEEFQAFGLTFEATGPWPVYHFARIGPEEA</sequence>
<dbReference type="AlphaFoldDB" id="A0A328U5J5"/>
<proteinExistence type="inferred from homology"/>
<evidence type="ECO:0000256" key="2">
    <source>
        <dbReference type="ARBA" id="ARBA00035108"/>
    </source>
</evidence>
<dbReference type="PANTHER" id="PTHR36852">
    <property type="entry name" value="PROTEIN GVPL 2"/>
    <property type="match status" value="1"/>
</dbReference>
<keyword evidence="5" id="KW-1185">Reference proteome</keyword>
<dbReference type="GO" id="GO:0031411">
    <property type="term" value="C:gas vesicle"/>
    <property type="evidence" value="ECO:0007669"/>
    <property type="project" value="UniProtKB-SubCell"/>
</dbReference>
<organism evidence="4 5">
    <name type="scientific">Paenibacillus montanisoli</name>
    <dbReference type="NCBI Taxonomy" id="2081970"/>
    <lineage>
        <taxon>Bacteria</taxon>
        <taxon>Bacillati</taxon>
        <taxon>Bacillota</taxon>
        <taxon>Bacilli</taxon>
        <taxon>Bacillales</taxon>
        <taxon>Paenibacillaceae</taxon>
        <taxon>Paenibacillus</taxon>
    </lineage>
</organism>
<dbReference type="Proteomes" id="UP000249260">
    <property type="component" value="Unassembled WGS sequence"/>
</dbReference>
<evidence type="ECO:0000313" key="5">
    <source>
        <dbReference type="Proteomes" id="UP000249260"/>
    </source>
</evidence>
<dbReference type="GO" id="GO:0031412">
    <property type="term" value="P:gas vesicle organization"/>
    <property type="evidence" value="ECO:0007669"/>
    <property type="project" value="InterPro"/>
</dbReference>
<dbReference type="PANTHER" id="PTHR36852:SF1">
    <property type="entry name" value="PROTEIN GVPL 2"/>
    <property type="match status" value="1"/>
</dbReference>
<evidence type="ECO:0000256" key="1">
    <source>
        <dbReference type="ARBA" id="ARBA00022987"/>
    </source>
</evidence>
<dbReference type="Pfam" id="PF06386">
    <property type="entry name" value="GvpL_GvpF"/>
    <property type="match status" value="1"/>
</dbReference>
<comment type="similarity">
    <text evidence="3">Belongs to the gas vesicle GvpF/GvpL family.</text>
</comment>
<comment type="subcellular location">
    <subcellularLocation>
        <location evidence="2">Gas vesicle</location>
    </subcellularLocation>
</comment>
<dbReference type="EMBL" id="QLUW01000003">
    <property type="protein sequence ID" value="RAP75186.1"/>
    <property type="molecule type" value="Genomic_DNA"/>
</dbReference>